<dbReference type="Pfam" id="PF08305">
    <property type="entry name" value="NPCBM"/>
    <property type="match status" value="1"/>
</dbReference>
<evidence type="ECO:0000259" key="2">
    <source>
        <dbReference type="SMART" id="SM00776"/>
    </source>
</evidence>
<protein>
    <submittedName>
        <fullName evidence="3">NPCBM/NEW2 domain protein</fullName>
    </submittedName>
</protein>
<dbReference type="SUPFAM" id="SSF49785">
    <property type="entry name" value="Galactose-binding domain-like"/>
    <property type="match status" value="1"/>
</dbReference>
<dbReference type="Gene3D" id="2.60.120.1060">
    <property type="entry name" value="NPCBM/NEW2 domain"/>
    <property type="match status" value="1"/>
</dbReference>
<dbReference type="Proteomes" id="UP000315349">
    <property type="component" value="Chromosome"/>
</dbReference>
<dbReference type="RefSeq" id="WP_246128277.1">
    <property type="nucleotide sequence ID" value="NZ_CP036299.1"/>
</dbReference>
<feature type="domain" description="Glycosyl hydrolase family 98 putative carbohydrate-binding module" evidence="2">
    <location>
        <begin position="495"/>
        <end position="632"/>
    </location>
</feature>
<sequence length="632" mass="69128">MVPEQALTVQNPTLFPSGISPNAFFMTSIRCFAGWVISALTFLAGHGVATPLVAADIAEIPQQAAAASAILEPWQKANTQPTERYLHIVCFTPKDREFPADFQARMTRMLQHIQAFYAAQMERNGFGPKSFGLQLGQNGQVVIHEVRGAKSFADYEKKSGDEIRKECLPILQTAGINASQETIAIFCNLATWDEQKLTFEHKSPYYAGGTYRSGTAWQLDSPELDTLNLAKKEPMLRDGEYGRISLGRHNSIFIGGMAHELGHAFGLPHCTARPDETVLGSALMGSGNRTYFEEVRGEGRGSFLTFAHALRLASHPLFCGRQEPREFKTNLTLKNLRIRAEDQSISVEGNIQGEPPAYGVVAYFDPEGNSDYNATSATAIPTRDGAFKLSSKALTAGQWGTLRLVALHANGATSSQHAQGEMEYSYFVTKAGVPELKAIQTRQVLGPFLAAINSGNMKLAKQEKDKLKVRDAQTIANVLFNTTPPSQTPAEETGQRKESSLTSYRADSAKVGWMQPAFNRLPNTSILLECRGEIFAKGIYAHAPAQHVYSLGKKWKQLAGKVGLATGSGGSVIFEIQGDGKTLWKSPVVKADQLVSFQVDVSDVTQLQLVTSTSEDGTYQDWGLWLDPLLSR</sequence>
<reference evidence="3 4" key="1">
    <citation type="submission" date="2019-02" db="EMBL/GenBank/DDBJ databases">
        <title>Deep-cultivation of Planctomycetes and their phenomic and genomic characterization uncovers novel biology.</title>
        <authorList>
            <person name="Wiegand S."/>
            <person name="Jogler M."/>
            <person name="Boedeker C."/>
            <person name="Pinto D."/>
            <person name="Vollmers J."/>
            <person name="Rivas-Marin E."/>
            <person name="Kohn T."/>
            <person name="Peeters S.H."/>
            <person name="Heuer A."/>
            <person name="Rast P."/>
            <person name="Oberbeckmann S."/>
            <person name="Bunk B."/>
            <person name="Jeske O."/>
            <person name="Meyerdierks A."/>
            <person name="Storesund J.E."/>
            <person name="Kallscheuer N."/>
            <person name="Luecker S."/>
            <person name="Lage O.M."/>
            <person name="Pohl T."/>
            <person name="Merkel B.J."/>
            <person name="Hornburger P."/>
            <person name="Mueller R.-W."/>
            <person name="Bruemmer F."/>
            <person name="Labrenz M."/>
            <person name="Spormann A.M."/>
            <person name="Op den Camp H."/>
            <person name="Overmann J."/>
            <person name="Amann R."/>
            <person name="Jetten M.S.M."/>
            <person name="Mascher T."/>
            <person name="Medema M.H."/>
            <person name="Devos D.P."/>
            <person name="Kaster A.-K."/>
            <person name="Ovreas L."/>
            <person name="Rohde M."/>
            <person name="Galperin M.Y."/>
            <person name="Jogler C."/>
        </authorList>
    </citation>
    <scope>NUCLEOTIDE SEQUENCE [LARGE SCALE GENOMIC DNA]</scope>
    <source>
        <strain evidence="3 4">Spb1</strain>
    </source>
</reference>
<evidence type="ECO:0000313" key="3">
    <source>
        <dbReference type="EMBL" id="QDV31664.1"/>
    </source>
</evidence>
<dbReference type="InterPro" id="IPR013222">
    <property type="entry name" value="Glyco_hyd_98_carb-bd"/>
</dbReference>
<dbReference type="InterPro" id="IPR038637">
    <property type="entry name" value="NPCBM_sf"/>
</dbReference>
<dbReference type="SMART" id="SM00776">
    <property type="entry name" value="NPCBM"/>
    <property type="match status" value="1"/>
</dbReference>
<proteinExistence type="predicted"/>
<dbReference type="KEGG" id="peh:Spb1_36090"/>
<evidence type="ECO:0000313" key="4">
    <source>
        <dbReference type="Proteomes" id="UP000315349"/>
    </source>
</evidence>
<dbReference type="SUPFAM" id="SSF55486">
    <property type="entry name" value="Metalloproteases ('zincins'), catalytic domain"/>
    <property type="match status" value="1"/>
</dbReference>
<keyword evidence="4" id="KW-1185">Reference proteome</keyword>
<dbReference type="EMBL" id="CP036299">
    <property type="protein sequence ID" value="QDV31664.1"/>
    <property type="molecule type" value="Genomic_DNA"/>
</dbReference>
<gene>
    <name evidence="3" type="ORF">Spb1_36090</name>
</gene>
<dbReference type="InterPro" id="IPR008979">
    <property type="entry name" value="Galactose-bd-like_sf"/>
</dbReference>
<feature type="region of interest" description="Disordered" evidence="1">
    <location>
        <begin position="481"/>
        <end position="501"/>
    </location>
</feature>
<organism evidence="3 4">
    <name type="scientific">Planctopirus ephydatiae</name>
    <dbReference type="NCBI Taxonomy" id="2528019"/>
    <lineage>
        <taxon>Bacteria</taxon>
        <taxon>Pseudomonadati</taxon>
        <taxon>Planctomycetota</taxon>
        <taxon>Planctomycetia</taxon>
        <taxon>Planctomycetales</taxon>
        <taxon>Planctomycetaceae</taxon>
        <taxon>Planctopirus</taxon>
    </lineage>
</organism>
<name>A0A518GSV8_9PLAN</name>
<evidence type="ECO:0000256" key="1">
    <source>
        <dbReference type="SAM" id="MobiDB-lite"/>
    </source>
</evidence>
<dbReference type="AlphaFoldDB" id="A0A518GSV8"/>
<feature type="compositionally biased region" description="Polar residues" evidence="1">
    <location>
        <begin position="481"/>
        <end position="490"/>
    </location>
</feature>
<accession>A0A518GSV8</accession>